<dbReference type="InterPro" id="IPR002867">
    <property type="entry name" value="IBR_dom"/>
</dbReference>
<evidence type="ECO:0000256" key="8">
    <source>
        <dbReference type="ARBA" id="ARBA00022737"/>
    </source>
</evidence>
<dbReference type="Pfam" id="PF22191">
    <property type="entry name" value="IBR_1"/>
    <property type="match status" value="1"/>
</dbReference>
<dbReference type="AlphaFoldDB" id="A0A024U4E2"/>
<dbReference type="VEuPathDB" id="FungiDB:H310_07079"/>
<dbReference type="GO" id="GO:0031090">
    <property type="term" value="C:organelle membrane"/>
    <property type="evidence" value="ECO:0007669"/>
    <property type="project" value="UniProtKB-ARBA"/>
</dbReference>
<dbReference type="Gene3D" id="3.30.40.10">
    <property type="entry name" value="Zinc/RING finger domain, C3HC4 (zinc finger)"/>
    <property type="match status" value="1"/>
</dbReference>
<feature type="region of interest" description="Disordered" evidence="16">
    <location>
        <begin position="495"/>
        <end position="532"/>
    </location>
</feature>
<feature type="region of interest" description="Disordered" evidence="16">
    <location>
        <begin position="116"/>
        <end position="139"/>
    </location>
</feature>
<keyword evidence="7" id="KW-0479">Metal-binding</keyword>
<dbReference type="RefSeq" id="XP_008870592.1">
    <property type="nucleotide sequence ID" value="XM_008872370.1"/>
</dbReference>
<keyword evidence="8" id="KW-0677">Repeat</keyword>
<name>A0A024U4E2_9STRA</name>
<dbReference type="InterPro" id="IPR018957">
    <property type="entry name" value="Znf_C3HC4_RING-type"/>
</dbReference>
<evidence type="ECO:0000256" key="9">
    <source>
        <dbReference type="ARBA" id="ARBA00022771"/>
    </source>
</evidence>
<dbReference type="EMBL" id="KI913964">
    <property type="protein sequence ID" value="ETW00458.1"/>
    <property type="molecule type" value="Genomic_DNA"/>
</dbReference>
<feature type="domain" description="RING-type" evidence="18">
    <location>
        <begin position="165"/>
        <end position="209"/>
    </location>
</feature>
<dbReference type="InterPro" id="IPR047548">
    <property type="entry name" value="Rcat_RBR_RNF14"/>
</dbReference>
<evidence type="ECO:0000256" key="7">
    <source>
        <dbReference type="ARBA" id="ARBA00022723"/>
    </source>
</evidence>
<keyword evidence="9 15" id="KW-0863">Zinc-finger</keyword>
<sequence>MSLEEALFGRLWTVDSSEALVVVLRDIQSNLDAIVTKNGDTSGGRVLTTLDAHEHQHPGLWTNSAIDLKRALHDRILEATAPPRNPILTKGTSDSSYATNALLRLTSLGRSTSSVGGAAAATTPRSGVRNTYRPSLDNIDQQGSTTDTLLRSIGSFLGYTETCYCQICLEYVDVASTIMLNACGHRFCIECMEGYVASKITDGLVYPTCFFTSPPSDDGSDSAIPTTCHAAIHPTDLRAVISSDEVWSKYEKFKFNKEHANARECPFCHHVQVSATAAVDPAITCDECHEVYCFSHSSAHPGTSCVEYEKSRRAEEKLNQAKISQIAKLCPGCKSPVEKSGGCNQMKCITCGIHFCWLCGKQVDDGVFPEHFQWWNLAGCAGAQMSESTAGQPSMLNKISWFLFRLVLCIVFGPPAFLMAIAFSIIGCCCIPCCMTSRETGQSTFLGCFCISGWVLMVPAALVLALPFLPFGLVAFYFWPDQVRALWQDEDQVPAIPPDDHPSTMYADDTAPPPSASPVADEDDLPGPYHHI</sequence>
<dbReference type="eggNOG" id="KOG1812">
    <property type="taxonomic scope" value="Eukaryota"/>
</dbReference>
<dbReference type="GO" id="GO:0008270">
    <property type="term" value="F:zinc ion binding"/>
    <property type="evidence" value="ECO:0007669"/>
    <property type="project" value="UniProtKB-KW"/>
</dbReference>
<dbReference type="OrthoDB" id="205060at2759"/>
<evidence type="ECO:0000256" key="17">
    <source>
        <dbReference type="SAM" id="Phobius"/>
    </source>
</evidence>
<dbReference type="InterPro" id="IPR001841">
    <property type="entry name" value="Znf_RING"/>
</dbReference>
<feature type="transmembrane region" description="Helical" evidence="17">
    <location>
        <begin position="401"/>
        <end position="434"/>
    </location>
</feature>
<keyword evidence="10" id="KW-0833">Ubl conjugation pathway</keyword>
<keyword evidence="11" id="KW-0862">Zinc</keyword>
<dbReference type="InterPro" id="IPR031127">
    <property type="entry name" value="E3_UB_ligase_RBR"/>
</dbReference>
<comment type="catalytic activity">
    <reaction evidence="1">
        <text>[E2 ubiquitin-conjugating enzyme]-S-ubiquitinyl-L-cysteine + [acceptor protein]-L-lysine = [E2 ubiquitin-conjugating enzyme]-L-cysteine + [acceptor protein]-N(6)-ubiquitinyl-L-lysine.</text>
        <dbReference type="EC" id="2.3.2.31"/>
    </reaction>
</comment>
<evidence type="ECO:0000256" key="2">
    <source>
        <dbReference type="ARBA" id="ARBA00004167"/>
    </source>
</evidence>
<evidence type="ECO:0000256" key="6">
    <source>
        <dbReference type="ARBA" id="ARBA00022692"/>
    </source>
</evidence>
<dbReference type="GO" id="GO:0061630">
    <property type="term" value="F:ubiquitin protein ligase activity"/>
    <property type="evidence" value="ECO:0007669"/>
    <property type="project" value="UniProtKB-EC"/>
</dbReference>
<keyword evidence="12 17" id="KW-1133">Transmembrane helix</keyword>
<accession>A0A024U4E2</accession>
<keyword evidence="5" id="KW-0808">Transferase</keyword>
<evidence type="ECO:0000256" key="12">
    <source>
        <dbReference type="ARBA" id="ARBA00022989"/>
    </source>
</evidence>
<gene>
    <name evidence="20" type="ORF">H310_07079</name>
</gene>
<comment type="similarity">
    <text evidence="14">Belongs to the RBR family. RNF14 subfamily.</text>
</comment>
<dbReference type="GeneID" id="20084129"/>
<proteinExistence type="inferred from homology"/>
<organism evidence="20">
    <name type="scientific">Aphanomyces invadans</name>
    <dbReference type="NCBI Taxonomy" id="157072"/>
    <lineage>
        <taxon>Eukaryota</taxon>
        <taxon>Sar</taxon>
        <taxon>Stramenopiles</taxon>
        <taxon>Oomycota</taxon>
        <taxon>Saprolegniomycetes</taxon>
        <taxon>Saprolegniales</taxon>
        <taxon>Verrucalvaceae</taxon>
        <taxon>Aphanomyces</taxon>
    </lineage>
</organism>
<evidence type="ECO:0000259" key="18">
    <source>
        <dbReference type="PROSITE" id="PS50089"/>
    </source>
</evidence>
<comment type="subcellular location">
    <subcellularLocation>
        <location evidence="2">Membrane</location>
        <topology evidence="2">Single-pass membrane protein</topology>
    </subcellularLocation>
</comment>
<evidence type="ECO:0000256" key="1">
    <source>
        <dbReference type="ARBA" id="ARBA00001798"/>
    </source>
</evidence>
<evidence type="ECO:0000313" key="20">
    <source>
        <dbReference type="EMBL" id="ETW00458.1"/>
    </source>
</evidence>
<dbReference type="EC" id="2.3.2.31" evidence="4"/>
<dbReference type="PROSITE" id="PS00518">
    <property type="entry name" value="ZF_RING_1"/>
    <property type="match status" value="1"/>
</dbReference>
<protein>
    <recommendedName>
        <fullName evidence="4">RBR-type E3 ubiquitin transferase</fullName>
        <ecNumber evidence="4">2.3.2.31</ecNumber>
    </recommendedName>
</protein>
<evidence type="ECO:0000256" key="4">
    <source>
        <dbReference type="ARBA" id="ARBA00012251"/>
    </source>
</evidence>
<dbReference type="RefSeq" id="XP_008870593.1">
    <property type="nucleotide sequence ID" value="XM_008872371.1"/>
</dbReference>
<dbReference type="SMART" id="SM00184">
    <property type="entry name" value="RING"/>
    <property type="match status" value="2"/>
</dbReference>
<dbReference type="InterPro" id="IPR017907">
    <property type="entry name" value="Znf_RING_CS"/>
</dbReference>
<dbReference type="Gene3D" id="1.20.120.1750">
    <property type="match status" value="1"/>
</dbReference>
<dbReference type="STRING" id="157072.A0A024U4E2"/>
<evidence type="ECO:0000256" key="15">
    <source>
        <dbReference type="PROSITE-ProRule" id="PRU00175"/>
    </source>
</evidence>
<dbReference type="CDD" id="cd20354">
    <property type="entry name" value="Rcat_RBR_RNF14"/>
    <property type="match status" value="1"/>
</dbReference>
<keyword evidence="6 17" id="KW-0812">Transmembrane</keyword>
<dbReference type="InterPro" id="IPR013083">
    <property type="entry name" value="Znf_RING/FYVE/PHD"/>
</dbReference>
<dbReference type="GO" id="GO:0005737">
    <property type="term" value="C:cytoplasm"/>
    <property type="evidence" value="ECO:0007669"/>
    <property type="project" value="UniProtKB-ARBA"/>
</dbReference>
<evidence type="ECO:0000256" key="11">
    <source>
        <dbReference type="ARBA" id="ARBA00022833"/>
    </source>
</evidence>
<dbReference type="InterPro" id="IPR044066">
    <property type="entry name" value="TRIAD_supradom"/>
</dbReference>
<evidence type="ECO:0000259" key="19">
    <source>
        <dbReference type="PROSITE" id="PS51873"/>
    </source>
</evidence>
<dbReference type="PROSITE" id="PS51873">
    <property type="entry name" value="TRIAD"/>
    <property type="match status" value="1"/>
</dbReference>
<feature type="transmembrane region" description="Helical" evidence="17">
    <location>
        <begin position="446"/>
        <end position="479"/>
    </location>
</feature>
<dbReference type="FunFam" id="3.30.40.10:FF:000051">
    <property type="entry name" value="RBR-type E3 ubiquitin transferase"/>
    <property type="match status" value="1"/>
</dbReference>
<dbReference type="SUPFAM" id="SSF57850">
    <property type="entry name" value="RING/U-box"/>
    <property type="match status" value="2"/>
</dbReference>
<feature type="compositionally biased region" description="Polar residues" evidence="16">
    <location>
        <begin position="124"/>
        <end position="139"/>
    </location>
</feature>
<dbReference type="FunFam" id="1.20.120.1750:FF:000110">
    <property type="entry name" value="RBR-type E3 ubiquitin transferase"/>
    <property type="match status" value="1"/>
</dbReference>
<evidence type="ECO:0000256" key="13">
    <source>
        <dbReference type="ARBA" id="ARBA00023136"/>
    </source>
</evidence>
<evidence type="ECO:0000256" key="5">
    <source>
        <dbReference type="ARBA" id="ARBA00022679"/>
    </source>
</evidence>
<feature type="domain" description="RING-type" evidence="19">
    <location>
        <begin position="161"/>
        <end position="384"/>
    </location>
</feature>
<keyword evidence="13 17" id="KW-0472">Membrane</keyword>
<dbReference type="PANTHER" id="PTHR11685">
    <property type="entry name" value="RBR FAMILY RING FINGER AND IBR DOMAIN-CONTAINING"/>
    <property type="match status" value="1"/>
</dbReference>
<dbReference type="EMBL" id="KI913964">
    <property type="protein sequence ID" value="ETW00457.1"/>
    <property type="molecule type" value="Genomic_DNA"/>
</dbReference>
<dbReference type="Pfam" id="PF00097">
    <property type="entry name" value="zf-C3HC4"/>
    <property type="match status" value="1"/>
</dbReference>
<dbReference type="GO" id="GO:0016567">
    <property type="term" value="P:protein ubiquitination"/>
    <property type="evidence" value="ECO:0007669"/>
    <property type="project" value="InterPro"/>
</dbReference>
<dbReference type="SMART" id="SM00647">
    <property type="entry name" value="IBR"/>
    <property type="match status" value="2"/>
</dbReference>
<reference evidence="20" key="1">
    <citation type="submission" date="2013-12" db="EMBL/GenBank/DDBJ databases">
        <title>The Genome Sequence of Aphanomyces invadans NJM9701.</title>
        <authorList>
            <consortium name="The Broad Institute Genomics Platform"/>
            <person name="Russ C."/>
            <person name="Tyler B."/>
            <person name="van West P."/>
            <person name="Dieguez-Uribeondo J."/>
            <person name="Young S.K."/>
            <person name="Zeng Q."/>
            <person name="Gargeya S."/>
            <person name="Fitzgerald M."/>
            <person name="Abouelleil A."/>
            <person name="Alvarado L."/>
            <person name="Chapman S.B."/>
            <person name="Gainer-Dewar J."/>
            <person name="Goldberg J."/>
            <person name="Griggs A."/>
            <person name="Gujja S."/>
            <person name="Hansen M."/>
            <person name="Howarth C."/>
            <person name="Imamovic A."/>
            <person name="Ireland A."/>
            <person name="Larimer J."/>
            <person name="McCowan C."/>
            <person name="Murphy C."/>
            <person name="Pearson M."/>
            <person name="Poon T.W."/>
            <person name="Priest M."/>
            <person name="Roberts A."/>
            <person name="Saif S."/>
            <person name="Shea T."/>
            <person name="Sykes S."/>
            <person name="Wortman J."/>
            <person name="Nusbaum C."/>
            <person name="Birren B."/>
        </authorList>
    </citation>
    <scope>NUCLEOTIDE SEQUENCE [LARGE SCALE GENOMIC DNA]</scope>
    <source>
        <strain evidence="20">NJM9701</strain>
    </source>
</reference>
<evidence type="ECO:0000256" key="10">
    <source>
        <dbReference type="ARBA" id="ARBA00022786"/>
    </source>
</evidence>
<comment type="pathway">
    <text evidence="3">Protein modification; protein ubiquitination.</text>
</comment>
<evidence type="ECO:0000256" key="16">
    <source>
        <dbReference type="SAM" id="MobiDB-lite"/>
    </source>
</evidence>
<evidence type="ECO:0000256" key="14">
    <source>
        <dbReference type="ARBA" id="ARBA00044508"/>
    </source>
</evidence>
<evidence type="ECO:0000256" key="3">
    <source>
        <dbReference type="ARBA" id="ARBA00004906"/>
    </source>
</evidence>
<dbReference type="PROSITE" id="PS50089">
    <property type="entry name" value="ZF_RING_2"/>
    <property type="match status" value="1"/>
</dbReference>